<dbReference type="PANTHER" id="PTHR34846">
    <property type="entry name" value="4-CARBOXYMUCONOLACTONE DECARBOXYLASE FAMILY PROTEIN (AFU_ORTHOLOGUE AFUA_6G11590)"/>
    <property type="match status" value="1"/>
</dbReference>
<comment type="caution">
    <text evidence="1">The sequence shown here is derived from an EMBL/GenBank/DDBJ whole genome shotgun (WGS) entry which is preliminary data.</text>
</comment>
<dbReference type="Proteomes" id="UP000780690">
    <property type="component" value="Unassembled WGS sequence"/>
</dbReference>
<proteinExistence type="predicted"/>
<name>A0ABX0QUR3_9GAMM</name>
<dbReference type="EMBL" id="VWXD01000001">
    <property type="protein sequence ID" value="NIE98900.1"/>
    <property type="molecule type" value="Genomic_DNA"/>
</dbReference>
<dbReference type="RefSeq" id="WP_167134710.1">
    <property type="nucleotide sequence ID" value="NZ_VWXD01000001.1"/>
</dbReference>
<evidence type="ECO:0000313" key="1">
    <source>
        <dbReference type="EMBL" id="NIE98900.1"/>
    </source>
</evidence>
<accession>A0ABX0QUR3</accession>
<dbReference type="SUPFAM" id="SSF69118">
    <property type="entry name" value="AhpD-like"/>
    <property type="match status" value="1"/>
</dbReference>
<protein>
    <submittedName>
        <fullName evidence="1">Carboxymuconolactone decarboxylase family protein</fullName>
    </submittedName>
</protein>
<reference evidence="1 2" key="1">
    <citation type="journal article" date="2019" name="bioRxiv">
        <title>Bacteria contribute to plant secondary compound degradation in a generalist herbivore system.</title>
        <authorList>
            <person name="Francoeur C.B."/>
            <person name="Khadempour L."/>
            <person name="Moreira-Soto R.D."/>
            <person name="Gotting K."/>
            <person name="Book A.J."/>
            <person name="Pinto-Tomas A.A."/>
            <person name="Keefover-Ring K."/>
            <person name="Currie C.R."/>
        </authorList>
    </citation>
    <scope>NUCLEOTIDE SEQUENCE [LARGE SCALE GENOMIC DNA]</scope>
    <source>
        <strain evidence="1 2">Acro-805</strain>
    </source>
</reference>
<dbReference type="InterPro" id="IPR029032">
    <property type="entry name" value="AhpD-like"/>
</dbReference>
<keyword evidence="2" id="KW-1185">Reference proteome</keyword>
<evidence type="ECO:0000313" key="2">
    <source>
        <dbReference type="Proteomes" id="UP000780690"/>
    </source>
</evidence>
<organism evidence="1 2">
    <name type="scientific">Candidatus Pantoea formicae</name>
    <dbReference type="NCBI Taxonomy" id="2608355"/>
    <lineage>
        <taxon>Bacteria</taxon>
        <taxon>Pseudomonadati</taxon>
        <taxon>Pseudomonadota</taxon>
        <taxon>Gammaproteobacteria</taxon>
        <taxon>Enterobacterales</taxon>
        <taxon>Erwiniaceae</taxon>
        <taxon>Pantoea</taxon>
    </lineage>
</organism>
<dbReference type="PANTHER" id="PTHR34846:SF11">
    <property type="entry name" value="4-CARBOXYMUCONOLACTONE DECARBOXYLASE FAMILY PROTEIN (AFU_ORTHOLOGUE AFUA_6G11590)"/>
    <property type="match status" value="1"/>
</dbReference>
<gene>
    <name evidence="1" type="ORF">F3J38_02255</name>
</gene>
<dbReference type="Gene3D" id="1.20.1290.10">
    <property type="entry name" value="AhpD-like"/>
    <property type="match status" value="1"/>
</dbReference>
<sequence>MNNRLPPLAEHEWDDQQRALAEEIINGPRGALLPPFEPLLRSPELMAHAQRMGEYLRYRSALGQRLSELAILMTARHWSQPVEWAIHAPIAREKGISAAAVQAINEKHLPEDLQPDEWVIYHFCQQLHQQQKVSDTTWHQAIALWGEKGVVDLIGINGYYSFLSMVMNGAQTPVPDSSDTILMKPTI</sequence>